<evidence type="ECO:0000313" key="3">
    <source>
        <dbReference type="EMBL" id="TVU18546.1"/>
    </source>
</evidence>
<reference evidence="3 4" key="1">
    <citation type="journal article" date="2019" name="Sci. Rep.">
        <title>A high-quality genome of Eragrostis curvula grass provides insights into Poaceae evolution and supports new strategies to enhance forage quality.</title>
        <authorList>
            <person name="Carballo J."/>
            <person name="Santos B.A.C.M."/>
            <person name="Zappacosta D."/>
            <person name="Garbus I."/>
            <person name="Selva J.P."/>
            <person name="Gallo C.A."/>
            <person name="Diaz A."/>
            <person name="Albertini E."/>
            <person name="Caccamo M."/>
            <person name="Echenique V."/>
        </authorList>
    </citation>
    <scope>NUCLEOTIDE SEQUENCE [LARGE SCALE GENOMIC DNA]</scope>
    <source>
        <strain evidence="4">cv. Victoria</strain>
        <tissue evidence="3">Leaf</tissue>
    </source>
</reference>
<gene>
    <name evidence="3" type="ORF">EJB05_34652</name>
</gene>
<dbReference type="PRINTS" id="PR00724">
    <property type="entry name" value="CRBOXYPTASEC"/>
</dbReference>
<dbReference type="PANTHER" id="PTHR11802:SF198">
    <property type="entry name" value="SERINE CARBOXYPEPTIDASE-LIKE 27"/>
    <property type="match status" value="1"/>
</dbReference>
<dbReference type="SUPFAM" id="SSF53474">
    <property type="entry name" value="alpha/beta-Hydrolases"/>
    <property type="match status" value="2"/>
</dbReference>
<comment type="similarity">
    <text evidence="1 2">Belongs to the peptidase S10 family.</text>
</comment>
<comment type="caution">
    <text evidence="3">The sequence shown here is derived from an EMBL/GenBank/DDBJ whole genome shotgun (WGS) entry which is preliminary data.</text>
</comment>
<dbReference type="Gene3D" id="3.40.50.1820">
    <property type="entry name" value="alpha/beta hydrolase"/>
    <property type="match status" value="1"/>
</dbReference>
<protein>
    <recommendedName>
        <fullName evidence="2">Carboxypeptidase</fullName>
        <ecNumber evidence="2">3.4.16.-</ecNumber>
    </recommendedName>
</protein>
<evidence type="ECO:0000256" key="1">
    <source>
        <dbReference type="ARBA" id="ARBA00009431"/>
    </source>
</evidence>
<dbReference type="OrthoDB" id="693328at2759"/>
<dbReference type="Proteomes" id="UP000324897">
    <property type="component" value="Chromosome 7"/>
</dbReference>
<keyword evidence="2" id="KW-0645">Protease</keyword>
<dbReference type="EMBL" id="RWGY01000029">
    <property type="protein sequence ID" value="TVU18546.1"/>
    <property type="molecule type" value="Genomic_DNA"/>
</dbReference>
<dbReference type="InterPro" id="IPR001563">
    <property type="entry name" value="Peptidase_S10"/>
</dbReference>
<dbReference type="Pfam" id="PF00450">
    <property type="entry name" value="Peptidase_S10"/>
    <property type="match status" value="2"/>
</dbReference>
<sequence length="341" mass="37664">MVIQELSRMTGRFLAAPVLIIAVFLALSSHLRPTAAASTGQGYVADRIGQLPGQLAAVDFAMYSGYVKVDEPAGRALFYWLQEAPAVAQPAPLVLWLNGGPGCSSVAYGASEELGAFRVMPGGAGLSLNKHRWNRAANILFLDSPAGVGYSYTNTTSDLYTSGDSRTAHESYIFLAKWFEKFPHYKCRDFYIAGESYAGNILIYSVHLSLARPFTHTEFLTFTDDTIKTKLAGHYVPQLSQLIYRSIRGVGNAVIDDYNDYMGTFESWWNHGLISDATYRQLKASCIHDSLEHPSNACLDAFDTAYTEQGDIDMYSIYTPPCNQTSSSAKNRMRKGRYVSI</sequence>
<evidence type="ECO:0000256" key="2">
    <source>
        <dbReference type="RuleBase" id="RU361156"/>
    </source>
</evidence>
<dbReference type="EC" id="3.4.16.-" evidence="2"/>
<evidence type="ECO:0000313" key="4">
    <source>
        <dbReference type="Proteomes" id="UP000324897"/>
    </source>
</evidence>
<keyword evidence="2" id="KW-0732">Signal</keyword>
<proteinExistence type="inferred from homology"/>
<accession>A0A5J9U4M7</accession>
<dbReference type="GO" id="GO:0005773">
    <property type="term" value="C:vacuole"/>
    <property type="evidence" value="ECO:0007669"/>
    <property type="project" value="TreeGrafter"/>
</dbReference>
<keyword evidence="4" id="KW-1185">Reference proteome</keyword>
<dbReference type="PROSITE" id="PS00131">
    <property type="entry name" value="CARBOXYPEPT_SER_SER"/>
    <property type="match status" value="1"/>
</dbReference>
<keyword evidence="2" id="KW-0121">Carboxypeptidase</keyword>
<dbReference type="GO" id="GO:0006508">
    <property type="term" value="P:proteolysis"/>
    <property type="evidence" value="ECO:0007669"/>
    <property type="project" value="UniProtKB-KW"/>
</dbReference>
<dbReference type="InterPro" id="IPR018202">
    <property type="entry name" value="Ser_caboxypep_ser_AS"/>
</dbReference>
<organism evidence="3 4">
    <name type="scientific">Eragrostis curvula</name>
    <name type="common">weeping love grass</name>
    <dbReference type="NCBI Taxonomy" id="38414"/>
    <lineage>
        <taxon>Eukaryota</taxon>
        <taxon>Viridiplantae</taxon>
        <taxon>Streptophyta</taxon>
        <taxon>Embryophyta</taxon>
        <taxon>Tracheophyta</taxon>
        <taxon>Spermatophyta</taxon>
        <taxon>Magnoliopsida</taxon>
        <taxon>Liliopsida</taxon>
        <taxon>Poales</taxon>
        <taxon>Poaceae</taxon>
        <taxon>PACMAD clade</taxon>
        <taxon>Chloridoideae</taxon>
        <taxon>Eragrostideae</taxon>
        <taxon>Eragrostidinae</taxon>
        <taxon>Eragrostis</taxon>
    </lineage>
</organism>
<name>A0A5J9U4M7_9POAL</name>
<dbReference type="GO" id="GO:0004185">
    <property type="term" value="F:serine-type carboxypeptidase activity"/>
    <property type="evidence" value="ECO:0007669"/>
    <property type="project" value="UniProtKB-UniRule"/>
</dbReference>
<dbReference type="PANTHER" id="PTHR11802">
    <property type="entry name" value="SERINE PROTEASE FAMILY S10 SERINE CARBOXYPEPTIDASE"/>
    <property type="match status" value="1"/>
</dbReference>
<dbReference type="Gramene" id="TVU18546">
    <property type="protein sequence ID" value="TVU18546"/>
    <property type="gene ID" value="EJB05_34652"/>
</dbReference>
<dbReference type="AlphaFoldDB" id="A0A5J9U4M7"/>
<dbReference type="InterPro" id="IPR029058">
    <property type="entry name" value="AB_hydrolase_fold"/>
</dbReference>
<feature type="chain" id="PRO_5023976245" description="Carboxypeptidase" evidence="2">
    <location>
        <begin position="37"/>
        <end position="341"/>
    </location>
</feature>
<feature type="signal peptide" evidence="2">
    <location>
        <begin position="1"/>
        <end position="36"/>
    </location>
</feature>
<keyword evidence="2" id="KW-0378">Hydrolase</keyword>